<dbReference type="OrthoDB" id="270970at2759"/>
<accession>I1HVA8</accession>
<feature type="compositionally biased region" description="Basic and acidic residues" evidence="1">
    <location>
        <begin position="9"/>
        <end position="19"/>
    </location>
</feature>
<dbReference type="AlphaFoldDB" id="I1HVA8"/>
<dbReference type="InterPro" id="IPR035892">
    <property type="entry name" value="C2_domain_sf"/>
</dbReference>
<organism evidence="3">
    <name type="scientific">Brachypodium distachyon</name>
    <name type="common">Purple false brome</name>
    <name type="synonym">Trachynia distachya</name>
    <dbReference type="NCBI Taxonomy" id="15368"/>
    <lineage>
        <taxon>Eukaryota</taxon>
        <taxon>Viridiplantae</taxon>
        <taxon>Streptophyta</taxon>
        <taxon>Embryophyta</taxon>
        <taxon>Tracheophyta</taxon>
        <taxon>Spermatophyta</taxon>
        <taxon>Magnoliopsida</taxon>
        <taxon>Liliopsida</taxon>
        <taxon>Poales</taxon>
        <taxon>Poaceae</taxon>
        <taxon>BOP clade</taxon>
        <taxon>Pooideae</taxon>
        <taxon>Stipodae</taxon>
        <taxon>Brachypodieae</taxon>
        <taxon>Brachypodium</taxon>
    </lineage>
</organism>
<dbReference type="PANTHER" id="PTHR31208:SF3">
    <property type="entry name" value="OS01G0953500 PROTEIN"/>
    <property type="match status" value="1"/>
</dbReference>
<sequence length="378" mass="39896">MEPATFRYMPDDDHGGRGGEDDEETGGGCFLDIYAHEARDVHNICIYGEQDVYARFSLTSGGGGADRSTRAAVAAGASPRFEERLRPLRLRRSGGESLKCELWMRSCDARLLEDQLLGFALVPLAAVAAAPGARLDARDFALSSTELFHSPAGSVRLSLALRSGSGAGAGAGADAEAAAGLELSSSSPAPVDEDDYSRVEFPDLNVARENLDMAAQYLPFFHLGAAAMDEDLEKPAAACSMDGSKNASASTTTTASDDRGISISAAPVCRASPEPDTPTSSGGKVAPAGKEEEKGGGVFEFPLGDIDMGAEQSAMQRQIMEMYVKSMQQFTESLGRMKLPMELDGAGGVVQNEEKLPAPEAEPKKDGARVFYGSRAFF</sequence>
<dbReference type="EnsemblPlants" id="PNT73610">
    <property type="protein sequence ID" value="PNT73610"/>
    <property type="gene ID" value="BRADI_2g61060v3"/>
</dbReference>
<reference evidence="2 3" key="1">
    <citation type="journal article" date="2010" name="Nature">
        <title>Genome sequencing and analysis of the model grass Brachypodium distachyon.</title>
        <authorList>
            <consortium name="International Brachypodium Initiative"/>
        </authorList>
    </citation>
    <scope>NUCLEOTIDE SEQUENCE [LARGE SCALE GENOMIC DNA]</scope>
    <source>
        <strain evidence="2 3">Bd21</strain>
    </source>
</reference>
<dbReference type="STRING" id="15368.I1HVA8"/>
<dbReference type="OMA" id="DACITEP"/>
<evidence type="ECO:0008006" key="5">
    <source>
        <dbReference type="Google" id="ProtNLM"/>
    </source>
</evidence>
<evidence type="ECO:0000313" key="2">
    <source>
        <dbReference type="EMBL" id="PNT73610.1"/>
    </source>
</evidence>
<name>I1HVA8_BRADI</name>
<evidence type="ECO:0000313" key="4">
    <source>
        <dbReference type="Proteomes" id="UP000008810"/>
    </source>
</evidence>
<dbReference type="HOGENOM" id="CLU_027695_0_0_1"/>
<dbReference type="Proteomes" id="UP000008810">
    <property type="component" value="Chromosome 2"/>
</dbReference>
<evidence type="ECO:0000256" key="1">
    <source>
        <dbReference type="SAM" id="MobiDB-lite"/>
    </source>
</evidence>
<protein>
    <recommendedName>
        <fullName evidence="5">C2 domain-containing protein</fullName>
    </recommendedName>
</protein>
<dbReference type="EMBL" id="CM000881">
    <property type="protein sequence ID" value="PNT73610.1"/>
    <property type="molecule type" value="Genomic_DNA"/>
</dbReference>
<keyword evidence="4" id="KW-1185">Reference proteome</keyword>
<dbReference type="GeneID" id="100822429"/>
<dbReference type="PANTHER" id="PTHR31208">
    <property type="entry name" value="EXPRESSED PROTEIN"/>
    <property type="match status" value="1"/>
</dbReference>
<reference evidence="2" key="2">
    <citation type="submission" date="2017-06" db="EMBL/GenBank/DDBJ databases">
        <title>WGS assembly of Brachypodium distachyon.</title>
        <authorList>
            <consortium name="The International Brachypodium Initiative"/>
            <person name="Lucas S."/>
            <person name="Harmon-Smith M."/>
            <person name="Lail K."/>
            <person name="Tice H."/>
            <person name="Grimwood J."/>
            <person name="Bruce D."/>
            <person name="Barry K."/>
            <person name="Shu S."/>
            <person name="Lindquist E."/>
            <person name="Wang M."/>
            <person name="Pitluck S."/>
            <person name="Vogel J.P."/>
            <person name="Garvin D.F."/>
            <person name="Mockler T.C."/>
            <person name="Schmutz J."/>
            <person name="Rokhsar D."/>
            <person name="Bevan M.W."/>
        </authorList>
    </citation>
    <scope>NUCLEOTIDE SEQUENCE</scope>
    <source>
        <strain evidence="2">Bd21</strain>
    </source>
</reference>
<gene>
    <name evidence="3" type="primary">LOC100822429</name>
    <name evidence="2" type="ORF">BRADI_2g61060v3</name>
</gene>
<evidence type="ECO:0000313" key="3">
    <source>
        <dbReference type="EnsemblPlants" id="PNT73610"/>
    </source>
</evidence>
<dbReference type="eggNOG" id="ENOG502R3V8">
    <property type="taxonomic scope" value="Eukaryota"/>
</dbReference>
<dbReference type="Gramene" id="PNT73610">
    <property type="protein sequence ID" value="PNT73610"/>
    <property type="gene ID" value="BRADI_2g61060v3"/>
</dbReference>
<feature type="region of interest" description="Disordered" evidence="1">
    <location>
        <begin position="268"/>
        <end position="296"/>
    </location>
</feature>
<dbReference type="SUPFAM" id="SSF49562">
    <property type="entry name" value="C2 domain (Calcium/lipid-binding domain, CaLB)"/>
    <property type="match status" value="1"/>
</dbReference>
<feature type="region of interest" description="Disordered" evidence="1">
    <location>
        <begin position="1"/>
        <end position="24"/>
    </location>
</feature>
<dbReference type="RefSeq" id="XP_003567486.1">
    <property type="nucleotide sequence ID" value="XM_003567438.4"/>
</dbReference>
<reference evidence="3" key="3">
    <citation type="submission" date="2018-08" db="UniProtKB">
        <authorList>
            <consortium name="EnsemblPlants"/>
        </authorList>
    </citation>
    <scope>IDENTIFICATION</scope>
    <source>
        <strain evidence="3">cv. Bd21</strain>
    </source>
</reference>
<proteinExistence type="predicted"/>
<dbReference type="KEGG" id="bdi:100822429"/>